<evidence type="ECO:0000313" key="2">
    <source>
        <dbReference type="EMBL" id="SNB85533.1"/>
    </source>
</evidence>
<sequence length="96" mass="10698">MSVNPAQQIKQDLGVQTIVTLKYPVRLATGETLQKVTVRRPKVGDLRAVMHIENEAEQGLMLVSRVTGLVPEDLDELDLKDLEALQATFRTEEEAV</sequence>
<dbReference type="AlphaFoldDB" id="A0A238HJM2"/>
<reference evidence="2 3" key="2">
    <citation type="submission" date="2017-06" db="EMBL/GenBank/DDBJ databases">
        <authorList>
            <person name="Kim H.J."/>
            <person name="Triplett B.A."/>
        </authorList>
    </citation>
    <scope>NUCLEOTIDE SEQUENCE [LARGE SCALE GENOMIC DNA]</scope>
    <source>
        <strain evidence="2">Kingella_eburonensis</strain>
    </source>
</reference>
<name>A0A238HJM2_9NEIS</name>
<dbReference type="InterPro" id="IPR019289">
    <property type="entry name" value="Phage_tail_E/E"/>
</dbReference>
<evidence type="ECO:0008006" key="4">
    <source>
        <dbReference type="Google" id="ProtNLM"/>
    </source>
</evidence>
<protein>
    <recommendedName>
        <fullName evidence="4">Phage tail protein E</fullName>
    </recommendedName>
</protein>
<dbReference type="RefSeq" id="WP_003786198.1">
    <property type="nucleotide sequence ID" value="NZ_FXUV02000099.1"/>
</dbReference>
<keyword evidence="3" id="KW-1185">Reference proteome</keyword>
<dbReference type="Proteomes" id="UP000215450">
    <property type="component" value="Unassembled WGS sequence"/>
</dbReference>
<dbReference type="Pfam" id="PF10109">
    <property type="entry name" value="Phage_TAC_7"/>
    <property type="match status" value="1"/>
</dbReference>
<dbReference type="OrthoDB" id="8606178at2"/>
<dbReference type="GeneID" id="93262678"/>
<gene>
    <name evidence="1" type="ORF">KEBURONENSIS_02143</name>
    <name evidence="2" type="ORF">KEBURONENSIS_02154</name>
</gene>
<accession>A0A238HJM2</accession>
<dbReference type="EMBL" id="FXUV01000094">
    <property type="protein sequence ID" value="SMQ13667.1"/>
    <property type="molecule type" value="Genomic_DNA"/>
</dbReference>
<proteinExistence type="predicted"/>
<dbReference type="EMBL" id="FXUV02000099">
    <property type="protein sequence ID" value="SNB85533.1"/>
    <property type="molecule type" value="Genomic_DNA"/>
</dbReference>
<reference evidence="1" key="1">
    <citation type="submission" date="2017-05" db="EMBL/GenBank/DDBJ databases">
        <authorList>
            <person name="Song R."/>
            <person name="Chenine A.L."/>
            <person name="Ruprecht R.M."/>
        </authorList>
    </citation>
    <scope>NUCLEOTIDE SEQUENCE</scope>
    <source>
        <strain evidence="1">Kingella_eburonensis</strain>
    </source>
</reference>
<evidence type="ECO:0000313" key="3">
    <source>
        <dbReference type="Proteomes" id="UP000215450"/>
    </source>
</evidence>
<evidence type="ECO:0000313" key="1">
    <source>
        <dbReference type="EMBL" id="SMQ13667.1"/>
    </source>
</evidence>
<organism evidence="1">
    <name type="scientific">Kingella negevensis</name>
    <dbReference type="NCBI Taxonomy" id="1522312"/>
    <lineage>
        <taxon>Bacteria</taxon>
        <taxon>Pseudomonadati</taxon>
        <taxon>Pseudomonadota</taxon>
        <taxon>Betaproteobacteria</taxon>
        <taxon>Neisseriales</taxon>
        <taxon>Neisseriaceae</taxon>
        <taxon>Kingella</taxon>
    </lineage>
</organism>